<keyword evidence="1" id="KW-0812">Transmembrane</keyword>
<dbReference type="Proteomes" id="UP000075321">
    <property type="component" value="Unassembled WGS sequence"/>
</dbReference>
<protein>
    <submittedName>
        <fullName evidence="2">Uncharacterized protein</fullName>
    </submittedName>
</protein>
<feature type="transmembrane region" description="Helical" evidence="1">
    <location>
        <begin position="12"/>
        <end position="31"/>
    </location>
</feature>
<feature type="transmembrane region" description="Helical" evidence="1">
    <location>
        <begin position="37"/>
        <end position="55"/>
    </location>
</feature>
<dbReference type="OrthoDB" id="379941at2157"/>
<evidence type="ECO:0000256" key="1">
    <source>
        <dbReference type="SAM" id="Phobius"/>
    </source>
</evidence>
<sequence>MSVRTVVGFYRAHWLSLTLCLGIMALYLTSALVHEDYWHALAGVVLLALGVGWLWRRYDPPAPA</sequence>
<proteinExistence type="predicted"/>
<evidence type="ECO:0000313" key="3">
    <source>
        <dbReference type="Proteomes" id="UP000075321"/>
    </source>
</evidence>
<keyword evidence="3" id="KW-1185">Reference proteome</keyword>
<dbReference type="AlphaFoldDB" id="A0A151AEG1"/>
<dbReference type="RefSeq" id="WP_066380355.1">
    <property type="nucleotide sequence ID" value="NZ_LTAZ01000004.1"/>
</dbReference>
<organism evidence="2 3">
    <name type="scientific">Halalkalicoccus paucihalophilus</name>
    <dbReference type="NCBI Taxonomy" id="1008153"/>
    <lineage>
        <taxon>Archaea</taxon>
        <taxon>Methanobacteriati</taxon>
        <taxon>Methanobacteriota</taxon>
        <taxon>Stenosarchaea group</taxon>
        <taxon>Halobacteria</taxon>
        <taxon>Halobacteriales</taxon>
        <taxon>Halococcaceae</taxon>
        <taxon>Halalkalicoccus</taxon>
    </lineage>
</organism>
<gene>
    <name evidence="2" type="ORF">HAPAU_10700</name>
</gene>
<accession>A0A151AEG1</accession>
<dbReference type="PATRIC" id="fig|1008153.3.peg.1073"/>
<evidence type="ECO:0000313" key="2">
    <source>
        <dbReference type="EMBL" id="KYH25980.1"/>
    </source>
</evidence>
<reference evidence="2 3" key="1">
    <citation type="submission" date="2016-02" db="EMBL/GenBank/DDBJ databases">
        <title>Genome sequence of Halalkalicoccus paucihalophilus DSM 24557.</title>
        <authorList>
            <person name="Poehlein A."/>
            <person name="Daniel R."/>
        </authorList>
    </citation>
    <scope>NUCLEOTIDE SEQUENCE [LARGE SCALE GENOMIC DNA]</scope>
    <source>
        <strain evidence="2 3">DSM 24557</strain>
    </source>
</reference>
<keyword evidence="1" id="KW-1133">Transmembrane helix</keyword>
<comment type="caution">
    <text evidence="2">The sequence shown here is derived from an EMBL/GenBank/DDBJ whole genome shotgun (WGS) entry which is preliminary data.</text>
</comment>
<keyword evidence="1" id="KW-0472">Membrane</keyword>
<dbReference type="EMBL" id="LTAZ01000004">
    <property type="protein sequence ID" value="KYH25980.1"/>
    <property type="molecule type" value="Genomic_DNA"/>
</dbReference>
<name>A0A151AEG1_9EURY</name>